<evidence type="ECO:0000256" key="5">
    <source>
        <dbReference type="ARBA" id="ARBA00022692"/>
    </source>
</evidence>
<dbReference type="AlphaFoldDB" id="A0A0D9VCC8"/>
<reference evidence="16" key="3">
    <citation type="submission" date="2015-04" db="UniProtKB">
        <authorList>
            <consortium name="EnsemblPlants"/>
        </authorList>
    </citation>
    <scope>IDENTIFICATION</scope>
</reference>
<dbReference type="SMART" id="SM00369">
    <property type="entry name" value="LRR_TYP"/>
    <property type="match status" value="7"/>
</dbReference>
<dbReference type="Pfam" id="PF00560">
    <property type="entry name" value="LRR_1"/>
    <property type="match status" value="5"/>
</dbReference>
<evidence type="ECO:0000256" key="11">
    <source>
        <dbReference type="ARBA" id="ARBA00023180"/>
    </source>
</evidence>
<protein>
    <submittedName>
        <fullName evidence="16">Uncharacterized protein</fullName>
    </submittedName>
</protein>
<keyword evidence="8 12" id="KW-1133">Transmembrane helix</keyword>
<evidence type="ECO:0000256" key="8">
    <source>
        <dbReference type="ARBA" id="ARBA00022989"/>
    </source>
</evidence>
<evidence type="ECO:0000256" key="12">
    <source>
        <dbReference type="SAM" id="Phobius"/>
    </source>
</evidence>
<sequence>MKPIPRSSGRLRINFLGPALVLLLLTFISLVGSCTEHEKHSLLRFLTGLSQNGGLPVSWQNSTNCCTWEGIICGTEGKVIELLLASRGLEGQISPSLGELTSLSRLNLSHNSFSGGVPAELLSSGSIVILDVSFNRLNGNLQELNSSVAGRPLQVLNISSNSSPSFGLLDVSYNRFSGNIPSGIGKCTALRMFKAGRNNISGALPDELFRVKSLKHLSLANNGLQGTIDSAPMINLSNLVFLDLGGNRFSGKIPDSIGQLKRLEELHMDHNNLSGELPSSLGYCTNLEIIILTDNKFTGELAKVNFSNLPNLKNLELCKNYFTGSIPDSIYSCSNLTSLRLSFNKLHGQLTEKIENMKALIYLSFSYKNFKNITGALHILKSLRKLNTLLIGANFMHEAMPDDETIAGLENLEVLGINGCALTGKIPNWLSKLKQLKLLLLYNNQLSGPIPTWINSLNFLRYVDISNNSLTGEIPTALTEMPMLKSDKIAADRSDLRNFLMPVYVDSSLQYRTSIQFPRLLNLGHNKLSGVVPDQIGQLKALLSLNLSFNNLNGDIPQSVSNLTNLMVLDLSSNHLTGAIPSALVKLHFLSKFNVSYNDLKGSVPTGGQFSTFPSSSFAGNPKLCSPIHVVHCNSAEATPTFPISTIQYIDKVIFAIAFGVFFGIGALYDQIIISKHFG</sequence>
<keyword evidence="9 12" id="KW-0472">Membrane</keyword>
<dbReference type="InterPro" id="IPR003591">
    <property type="entry name" value="Leu-rich_rpt_typical-subtyp"/>
</dbReference>
<dbReference type="HOGENOM" id="CLU_000288_22_9_1"/>
<keyword evidence="10" id="KW-0675">Receptor</keyword>
<evidence type="ECO:0000256" key="13">
    <source>
        <dbReference type="SAM" id="SignalP"/>
    </source>
</evidence>
<dbReference type="Gramene" id="LPERR02G03730.1">
    <property type="protein sequence ID" value="LPERR02G03730.1"/>
    <property type="gene ID" value="LPERR02G03730"/>
</dbReference>
<dbReference type="FunFam" id="3.80.10.10:FF:000213">
    <property type="entry name" value="Tyrosine-sulfated glycopeptide receptor 1"/>
    <property type="match status" value="1"/>
</dbReference>
<dbReference type="InterPro" id="IPR032675">
    <property type="entry name" value="LRR_dom_sf"/>
</dbReference>
<comment type="subcellular location">
    <subcellularLocation>
        <location evidence="1">Cell membrane</location>
        <topology evidence="1">Single-pass type I membrane protein</topology>
    </subcellularLocation>
</comment>
<accession>A0A0D9VCC8</accession>
<dbReference type="InterPro" id="IPR001611">
    <property type="entry name" value="Leu-rich_rpt"/>
</dbReference>
<dbReference type="InterPro" id="IPR052595">
    <property type="entry name" value="LRRC69/RLP"/>
</dbReference>
<dbReference type="FunFam" id="3.80.10.10:FF:000470">
    <property type="entry name" value="LRR receptor-like serine/threonine-protein kinase RPK2"/>
    <property type="match status" value="1"/>
</dbReference>
<dbReference type="FunFam" id="3.80.10.10:FF:000403">
    <property type="entry name" value="Receptor-like protein 2"/>
    <property type="match status" value="1"/>
</dbReference>
<evidence type="ECO:0000313" key="16">
    <source>
        <dbReference type="EnsemblPlants" id="LPERR02G03730.1"/>
    </source>
</evidence>
<evidence type="ECO:0000256" key="1">
    <source>
        <dbReference type="ARBA" id="ARBA00004251"/>
    </source>
</evidence>
<keyword evidence="11" id="KW-0325">Glycoprotein</keyword>
<dbReference type="eggNOG" id="KOG0619">
    <property type="taxonomic scope" value="Eukaryota"/>
</dbReference>
<dbReference type="Pfam" id="PF13855">
    <property type="entry name" value="LRR_8"/>
    <property type="match status" value="1"/>
</dbReference>
<keyword evidence="3" id="KW-1003">Cell membrane</keyword>
<feature type="domain" description="Leucine-rich repeat-containing N-terminal plant-type" evidence="14">
    <location>
        <begin position="37"/>
        <end position="73"/>
    </location>
</feature>
<dbReference type="InterPro" id="IPR055414">
    <property type="entry name" value="LRR_R13L4/SHOC2-like"/>
</dbReference>
<dbReference type="STRING" id="77586.A0A0D9VCC8"/>
<feature type="signal peptide" evidence="13">
    <location>
        <begin position="1"/>
        <end position="33"/>
    </location>
</feature>
<keyword evidence="4" id="KW-0433">Leucine-rich repeat</keyword>
<name>A0A0D9VCC8_9ORYZ</name>
<dbReference type="PROSITE" id="PS51257">
    <property type="entry name" value="PROKAR_LIPOPROTEIN"/>
    <property type="match status" value="1"/>
</dbReference>
<dbReference type="InterPro" id="IPR013210">
    <property type="entry name" value="LRR_N_plant-typ"/>
</dbReference>
<evidence type="ECO:0000256" key="4">
    <source>
        <dbReference type="ARBA" id="ARBA00022614"/>
    </source>
</evidence>
<reference evidence="16 17" key="1">
    <citation type="submission" date="2012-08" db="EMBL/GenBank/DDBJ databases">
        <title>Oryza genome evolution.</title>
        <authorList>
            <person name="Wing R.A."/>
        </authorList>
    </citation>
    <scope>NUCLEOTIDE SEQUENCE</scope>
</reference>
<comment type="similarity">
    <text evidence="2">Belongs to the RLP family.</text>
</comment>
<keyword evidence="7" id="KW-0677">Repeat</keyword>
<keyword evidence="6 13" id="KW-0732">Signal</keyword>
<evidence type="ECO:0000256" key="10">
    <source>
        <dbReference type="ARBA" id="ARBA00023170"/>
    </source>
</evidence>
<evidence type="ECO:0000313" key="17">
    <source>
        <dbReference type="Proteomes" id="UP000032180"/>
    </source>
</evidence>
<evidence type="ECO:0000259" key="15">
    <source>
        <dbReference type="Pfam" id="PF23598"/>
    </source>
</evidence>
<feature type="transmembrane region" description="Helical" evidence="12">
    <location>
        <begin position="649"/>
        <end position="669"/>
    </location>
</feature>
<evidence type="ECO:0000256" key="2">
    <source>
        <dbReference type="ARBA" id="ARBA00009592"/>
    </source>
</evidence>
<keyword evidence="17" id="KW-1185">Reference proteome</keyword>
<dbReference type="Gene3D" id="3.80.10.10">
    <property type="entry name" value="Ribonuclease Inhibitor"/>
    <property type="match status" value="4"/>
</dbReference>
<feature type="domain" description="Disease resistance R13L4/SHOC-2-like LRR" evidence="15">
    <location>
        <begin position="178"/>
        <end position="402"/>
    </location>
</feature>
<dbReference type="Proteomes" id="UP000032180">
    <property type="component" value="Chromosome 2"/>
</dbReference>
<feature type="chain" id="PRO_5002347666" evidence="13">
    <location>
        <begin position="34"/>
        <end position="679"/>
    </location>
</feature>
<evidence type="ECO:0000256" key="9">
    <source>
        <dbReference type="ARBA" id="ARBA00023136"/>
    </source>
</evidence>
<dbReference type="Pfam" id="PF08263">
    <property type="entry name" value="LRRNT_2"/>
    <property type="match status" value="1"/>
</dbReference>
<dbReference type="Pfam" id="PF23598">
    <property type="entry name" value="LRR_14"/>
    <property type="match status" value="1"/>
</dbReference>
<evidence type="ECO:0000256" key="6">
    <source>
        <dbReference type="ARBA" id="ARBA00022729"/>
    </source>
</evidence>
<keyword evidence="5 12" id="KW-0812">Transmembrane</keyword>
<dbReference type="GO" id="GO:0005886">
    <property type="term" value="C:plasma membrane"/>
    <property type="evidence" value="ECO:0007669"/>
    <property type="project" value="UniProtKB-SubCell"/>
</dbReference>
<evidence type="ECO:0000259" key="14">
    <source>
        <dbReference type="Pfam" id="PF08263"/>
    </source>
</evidence>
<proteinExistence type="inferred from homology"/>
<dbReference type="GO" id="GO:0051606">
    <property type="term" value="P:detection of stimulus"/>
    <property type="evidence" value="ECO:0007669"/>
    <property type="project" value="UniProtKB-ARBA"/>
</dbReference>
<dbReference type="SUPFAM" id="SSF52058">
    <property type="entry name" value="L domain-like"/>
    <property type="match status" value="2"/>
</dbReference>
<dbReference type="EnsemblPlants" id="LPERR02G03730.1">
    <property type="protein sequence ID" value="LPERR02G03730.1"/>
    <property type="gene ID" value="LPERR02G03730"/>
</dbReference>
<evidence type="ECO:0000256" key="3">
    <source>
        <dbReference type="ARBA" id="ARBA00022475"/>
    </source>
</evidence>
<dbReference type="PANTHER" id="PTHR48057">
    <property type="entry name" value="LEUCINE-RICH REPEAT SERINE/THREONINE-PROTEIN KINASE 1"/>
    <property type="match status" value="1"/>
</dbReference>
<dbReference type="PANTHER" id="PTHR48057:SF7">
    <property type="entry name" value="LEUCINE-RICH REPEAT SERINE_THREONINE-PROTEIN KINASE 1"/>
    <property type="match status" value="1"/>
</dbReference>
<dbReference type="PRINTS" id="PR00019">
    <property type="entry name" value="LEURICHRPT"/>
</dbReference>
<evidence type="ECO:0000256" key="7">
    <source>
        <dbReference type="ARBA" id="ARBA00022737"/>
    </source>
</evidence>
<reference evidence="17" key="2">
    <citation type="submission" date="2013-12" db="EMBL/GenBank/DDBJ databases">
        <authorList>
            <person name="Yu Y."/>
            <person name="Lee S."/>
            <person name="de Baynast K."/>
            <person name="Wissotski M."/>
            <person name="Liu L."/>
            <person name="Talag J."/>
            <person name="Goicoechea J."/>
            <person name="Angelova A."/>
            <person name="Jetty R."/>
            <person name="Kudrna D."/>
            <person name="Golser W."/>
            <person name="Rivera L."/>
            <person name="Zhang J."/>
            <person name="Wing R."/>
        </authorList>
    </citation>
    <scope>NUCLEOTIDE SEQUENCE</scope>
</reference>
<organism evidence="16 17">
    <name type="scientific">Leersia perrieri</name>
    <dbReference type="NCBI Taxonomy" id="77586"/>
    <lineage>
        <taxon>Eukaryota</taxon>
        <taxon>Viridiplantae</taxon>
        <taxon>Streptophyta</taxon>
        <taxon>Embryophyta</taxon>
        <taxon>Tracheophyta</taxon>
        <taxon>Spermatophyta</taxon>
        <taxon>Magnoliopsida</taxon>
        <taxon>Liliopsida</taxon>
        <taxon>Poales</taxon>
        <taxon>Poaceae</taxon>
        <taxon>BOP clade</taxon>
        <taxon>Oryzoideae</taxon>
        <taxon>Oryzeae</taxon>
        <taxon>Oryzinae</taxon>
        <taxon>Leersia</taxon>
    </lineage>
</organism>